<dbReference type="InterPro" id="IPR017455">
    <property type="entry name" value="Znf_FYVE-rel"/>
</dbReference>
<organism evidence="10 11">
    <name type="scientific">Oikopleura dioica</name>
    <name type="common">Tunicate</name>
    <dbReference type="NCBI Taxonomy" id="34765"/>
    <lineage>
        <taxon>Eukaryota</taxon>
        <taxon>Metazoa</taxon>
        <taxon>Chordata</taxon>
        <taxon>Tunicata</taxon>
        <taxon>Appendicularia</taxon>
        <taxon>Copelata</taxon>
        <taxon>Oikopleuridae</taxon>
        <taxon>Oikopleura</taxon>
    </lineage>
</organism>
<proteinExistence type="predicted"/>
<feature type="repeat" description="ANK" evidence="6">
    <location>
        <begin position="502"/>
        <end position="534"/>
    </location>
</feature>
<keyword evidence="4" id="KW-0862">Zinc</keyword>
<dbReference type="Pfam" id="PF01363">
    <property type="entry name" value="FYVE"/>
    <property type="match status" value="1"/>
</dbReference>
<feature type="repeat" description="ANK" evidence="6">
    <location>
        <begin position="226"/>
        <end position="258"/>
    </location>
</feature>
<dbReference type="InterPro" id="IPR051165">
    <property type="entry name" value="Multifunctional_ANK_Repeat"/>
</dbReference>
<dbReference type="Gene3D" id="3.30.40.10">
    <property type="entry name" value="Zinc/RING finger domain, C3HC4 (zinc finger)"/>
    <property type="match status" value="1"/>
</dbReference>
<name>A0ABN7TBD8_OIKDI</name>
<keyword evidence="1" id="KW-0479">Metal-binding</keyword>
<evidence type="ECO:0000256" key="8">
    <source>
        <dbReference type="SAM" id="MobiDB-lite"/>
    </source>
</evidence>
<evidence type="ECO:0000256" key="2">
    <source>
        <dbReference type="ARBA" id="ARBA00022737"/>
    </source>
</evidence>
<dbReference type="CDD" id="cd18501">
    <property type="entry name" value="BACK_ANKFY1_Rank5"/>
    <property type="match status" value="1"/>
</dbReference>
<evidence type="ECO:0000256" key="7">
    <source>
        <dbReference type="PROSITE-ProRule" id="PRU00091"/>
    </source>
</evidence>
<feature type="repeat" description="ANK" evidence="6">
    <location>
        <begin position="140"/>
        <end position="172"/>
    </location>
</feature>
<dbReference type="SUPFAM" id="SSF57903">
    <property type="entry name" value="FYVE/PHD zinc finger"/>
    <property type="match status" value="1"/>
</dbReference>
<feature type="domain" description="FYVE-type" evidence="9">
    <location>
        <begin position="1010"/>
        <end position="1071"/>
    </location>
</feature>
<evidence type="ECO:0000313" key="10">
    <source>
        <dbReference type="EMBL" id="CAG5111833.1"/>
    </source>
</evidence>
<evidence type="ECO:0000313" key="11">
    <source>
        <dbReference type="Proteomes" id="UP001158576"/>
    </source>
</evidence>
<feature type="region of interest" description="Disordered" evidence="8">
    <location>
        <begin position="584"/>
        <end position="673"/>
    </location>
</feature>
<sequence length="1082" mass="119978">MAMLNWLYTDLVPQLEENHVIELMHMAKEFQLIDLSRRTEDALKPMVTRHNCVKFYQLAEEIESKSLIDYTGEIVSQHWEQLGAKELAAVKAPLLYEMLKRKSNDPLHRAIRAEREDVVFLYLIEFDSQTSQKLNEANDAGLFPLDIAIAAQNESLAKVLTSHNANINRKDKQGSTLVQRYISESNKWAVEFLLDAGARLDLVDNKNESVLHYLAKNSNVNCQNENGETALHQAIETNNLDLISLLLSQNPNLELVDDQQRTVLLKALESKNASKLAKILIEAGADSTAANPEGDSIVQVLIKAKKFKQAEILIQSGDPDLEHANNAGEAVIHTVLLEDNAKLVDILVENRVNVNSIMPDREMKGQIIGGSALHLSLQMESEKNTKLILNKMKEDQLKIEGDNSSRSALDQCLKNQWTDKAETLLELGADVDQILGGNPILINALNSSAEKSALFLLGNGADPNLASSLNETPLELAVKNSLGQAVCTLCINGADKEKPDVNGNVPLWNAINMELFDIAETLVHQGADVNSWSKTANGAVEWTLLHRTLEIGNEMGASFLINNRADIDVSPKVDKDLLNEFELTQKGDEEEIEKPSEASSFGDRPKTLEEILKGAGGNSKKKKKEKSPNPFGDDSDSDDDNPFGKDSDDDESFPKESISKASSRGGIVQKPPQKKYQFPLHTVASRGYYIVLNALLDRNVDLNKADSDGNTAMHLSIIYEHKDVTEMLIDHRNINLRLQNNDGLTPFATALRVKNTKAAERILDKEPTTAEQYDRLGRNFLHLAINEKDTESVLFLIQVRVDVNSRTKDGDEATPLHLAVKIGDDFIVRNLTLAGAEVDAVDKMSQTALHYAAERDLAEITRILLQNGWKPDLLDEEGNNALHLAAKHDASQVTQVLLSESSVDPKAPNSKGKCFLHLVAFHGEDNAVQQMSILQEYCPDYPINEQDLDGNTPLLIAYMNGQAALCVALAKAGSVLAKPNSEGITIFNLEVATKRLLNRVLDQVEKEPPWVETDRCQITDEKFSMRLRKHHCRHCGSCVCEKVSKNRLQIAKFGSGEKSMRVCDICYDVLTLKDAVKSGYAL</sequence>
<keyword evidence="5 6" id="KW-0040">ANK repeat</keyword>
<reference evidence="10 11" key="1">
    <citation type="submission" date="2021-04" db="EMBL/GenBank/DDBJ databases">
        <authorList>
            <person name="Bliznina A."/>
        </authorList>
    </citation>
    <scope>NUCLEOTIDE SEQUENCE [LARGE SCALE GENOMIC DNA]</scope>
</reference>
<evidence type="ECO:0000256" key="1">
    <source>
        <dbReference type="ARBA" id="ARBA00022723"/>
    </source>
</evidence>
<evidence type="ECO:0000256" key="4">
    <source>
        <dbReference type="ARBA" id="ARBA00022833"/>
    </source>
</evidence>
<dbReference type="SUPFAM" id="SSF48403">
    <property type="entry name" value="Ankyrin repeat"/>
    <property type="match status" value="3"/>
</dbReference>
<dbReference type="Gene3D" id="3.30.710.10">
    <property type="entry name" value="Potassium Channel Kv1.1, Chain A"/>
    <property type="match status" value="1"/>
</dbReference>
<dbReference type="InterPro" id="IPR036770">
    <property type="entry name" value="Ankyrin_rpt-contain_sf"/>
</dbReference>
<feature type="compositionally biased region" description="Basic and acidic residues" evidence="8">
    <location>
        <begin position="603"/>
        <end position="612"/>
    </location>
</feature>
<evidence type="ECO:0000256" key="5">
    <source>
        <dbReference type="ARBA" id="ARBA00023043"/>
    </source>
</evidence>
<dbReference type="InterPro" id="IPR013083">
    <property type="entry name" value="Znf_RING/FYVE/PHD"/>
</dbReference>
<accession>A0ABN7TBD8</accession>
<dbReference type="Gene3D" id="1.25.40.20">
    <property type="entry name" value="Ankyrin repeat-containing domain"/>
    <property type="match status" value="5"/>
</dbReference>
<evidence type="ECO:0000256" key="6">
    <source>
        <dbReference type="PROSITE-ProRule" id="PRU00023"/>
    </source>
</evidence>
<keyword evidence="11" id="KW-1185">Reference proteome</keyword>
<keyword evidence="2" id="KW-0677">Repeat</keyword>
<dbReference type="PROSITE" id="PS50178">
    <property type="entry name" value="ZF_FYVE"/>
    <property type="match status" value="1"/>
</dbReference>
<feature type="repeat" description="ANK" evidence="6">
    <location>
        <begin position="844"/>
        <end position="876"/>
    </location>
</feature>
<dbReference type="PROSITE" id="PS50088">
    <property type="entry name" value="ANK_REPEAT"/>
    <property type="match status" value="7"/>
</dbReference>
<dbReference type="EMBL" id="OU015567">
    <property type="protein sequence ID" value="CAG5111833.1"/>
    <property type="molecule type" value="Genomic_DNA"/>
</dbReference>
<gene>
    <name evidence="10" type="ORF">OKIOD_LOCUS14869</name>
</gene>
<feature type="repeat" description="ANK" evidence="6">
    <location>
        <begin position="675"/>
        <end position="707"/>
    </location>
</feature>
<dbReference type="InterPro" id="IPR011333">
    <property type="entry name" value="SKP1/BTB/POZ_sf"/>
</dbReference>
<dbReference type="InterPro" id="IPR011011">
    <property type="entry name" value="Znf_FYVE_PHD"/>
</dbReference>
<dbReference type="InterPro" id="IPR002110">
    <property type="entry name" value="Ankyrin_rpt"/>
</dbReference>
<dbReference type="PANTHER" id="PTHR24123">
    <property type="entry name" value="ANKYRIN REPEAT-CONTAINING"/>
    <property type="match status" value="1"/>
</dbReference>
<dbReference type="SMART" id="SM00064">
    <property type="entry name" value="FYVE"/>
    <property type="match status" value="1"/>
</dbReference>
<dbReference type="PROSITE" id="PS50297">
    <property type="entry name" value="ANK_REP_REGION"/>
    <property type="match status" value="3"/>
</dbReference>
<feature type="repeat" description="ANK" evidence="6">
    <location>
        <begin position="811"/>
        <end position="843"/>
    </location>
</feature>
<evidence type="ECO:0000259" key="9">
    <source>
        <dbReference type="PROSITE" id="PS50178"/>
    </source>
</evidence>
<dbReference type="InterPro" id="IPR000306">
    <property type="entry name" value="Znf_FYVE"/>
</dbReference>
<feature type="compositionally biased region" description="Basic and acidic residues" evidence="8">
    <location>
        <begin position="642"/>
        <end position="658"/>
    </location>
</feature>
<dbReference type="SMART" id="SM00248">
    <property type="entry name" value="ANK"/>
    <property type="match status" value="19"/>
</dbReference>
<protein>
    <submittedName>
        <fullName evidence="10">Oidioi.mRNA.OKI2018_I69.chr2.g6104.t1.cds</fullName>
    </submittedName>
</protein>
<dbReference type="Pfam" id="PF12796">
    <property type="entry name" value="Ank_2"/>
    <property type="match status" value="4"/>
</dbReference>
<dbReference type="PANTHER" id="PTHR24123:SF141">
    <property type="entry name" value="ANKYRIN 2, ISOFORM U"/>
    <property type="match status" value="1"/>
</dbReference>
<feature type="repeat" description="ANK" evidence="6">
    <location>
        <begin position="776"/>
        <end position="808"/>
    </location>
</feature>
<dbReference type="Proteomes" id="UP001158576">
    <property type="component" value="Chromosome 2"/>
</dbReference>
<evidence type="ECO:0000256" key="3">
    <source>
        <dbReference type="ARBA" id="ARBA00022771"/>
    </source>
</evidence>
<dbReference type="InterPro" id="IPR049763">
    <property type="entry name" value="ANKFY1_BACK"/>
</dbReference>
<keyword evidence="3 7" id="KW-0863">Zinc-finger</keyword>